<dbReference type="InterPro" id="IPR036875">
    <property type="entry name" value="Znf_CCHC_sf"/>
</dbReference>
<evidence type="ECO:0000313" key="3">
    <source>
        <dbReference type="EMBL" id="CAH2105936.1"/>
    </source>
</evidence>
<dbReference type="GO" id="GO:0003676">
    <property type="term" value="F:nucleic acid binding"/>
    <property type="evidence" value="ECO:0007669"/>
    <property type="project" value="InterPro"/>
</dbReference>
<dbReference type="EMBL" id="CAKOGL010000028">
    <property type="protein sequence ID" value="CAH2105936.1"/>
    <property type="molecule type" value="Genomic_DNA"/>
</dbReference>
<dbReference type="PROSITE" id="PS50878">
    <property type="entry name" value="RT_POL"/>
    <property type="match status" value="1"/>
</dbReference>
<dbReference type="Gene3D" id="4.10.60.10">
    <property type="entry name" value="Zinc finger, CCHC-type"/>
    <property type="match status" value="1"/>
</dbReference>
<dbReference type="CDD" id="cd01650">
    <property type="entry name" value="RT_nLTR_like"/>
    <property type="match status" value="1"/>
</dbReference>
<comment type="caution">
    <text evidence="3">The sequence shown here is derived from an EMBL/GenBank/DDBJ whole genome shotgun (WGS) entry which is preliminary data.</text>
</comment>
<dbReference type="Pfam" id="PF00078">
    <property type="entry name" value="RVT_1"/>
    <property type="match status" value="1"/>
</dbReference>
<dbReference type="InterPro" id="IPR052560">
    <property type="entry name" value="RdDP_mobile_element"/>
</dbReference>
<dbReference type="InterPro" id="IPR001878">
    <property type="entry name" value="Znf_CCHC"/>
</dbReference>
<dbReference type="InterPro" id="IPR000477">
    <property type="entry name" value="RT_dom"/>
</dbReference>
<evidence type="ECO:0000259" key="2">
    <source>
        <dbReference type="PROSITE" id="PS50878"/>
    </source>
</evidence>
<reference evidence="3" key="1">
    <citation type="submission" date="2022-03" db="EMBL/GenBank/DDBJ databases">
        <authorList>
            <person name="Tunstrom K."/>
        </authorList>
    </citation>
    <scope>NUCLEOTIDE SEQUENCE</scope>
</reference>
<keyword evidence="4" id="KW-1185">Reference proteome</keyword>
<dbReference type="SMART" id="SM00343">
    <property type="entry name" value="ZnF_C2HC"/>
    <property type="match status" value="2"/>
</dbReference>
<dbReference type="AlphaFoldDB" id="A0AAU9V9U1"/>
<dbReference type="SUPFAM" id="SSF56219">
    <property type="entry name" value="DNase I-like"/>
    <property type="match status" value="1"/>
</dbReference>
<organism evidence="3 4">
    <name type="scientific">Euphydryas editha</name>
    <name type="common">Edith's checkerspot</name>
    <dbReference type="NCBI Taxonomy" id="104508"/>
    <lineage>
        <taxon>Eukaryota</taxon>
        <taxon>Metazoa</taxon>
        <taxon>Ecdysozoa</taxon>
        <taxon>Arthropoda</taxon>
        <taxon>Hexapoda</taxon>
        <taxon>Insecta</taxon>
        <taxon>Pterygota</taxon>
        <taxon>Neoptera</taxon>
        <taxon>Endopterygota</taxon>
        <taxon>Lepidoptera</taxon>
        <taxon>Glossata</taxon>
        <taxon>Ditrysia</taxon>
        <taxon>Papilionoidea</taxon>
        <taxon>Nymphalidae</taxon>
        <taxon>Nymphalinae</taxon>
        <taxon>Euphydryas</taxon>
    </lineage>
</organism>
<dbReference type="InterPro" id="IPR036691">
    <property type="entry name" value="Endo/exonu/phosph_ase_sf"/>
</dbReference>
<proteinExistence type="predicted"/>
<feature type="domain" description="Reverse transcriptase" evidence="2">
    <location>
        <begin position="803"/>
        <end position="932"/>
    </location>
</feature>
<dbReference type="PANTHER" id="PTHR36688:SF2">
    <property type="entry name" value="ENDONUCLEASE_EXONUCLEASE_PHOSPHATASE DOMAIN-CONTAINING PROTEIN"/>
    <property type="match status" value="1"/>
</dbReference>
<evidence type="ECO:0000313" key="4">
    <source>
        <dbReference type="Proteomes" id="UP001153954"/>
    </source>
</evidence>
<evidence type="ECO:0000256" key="1">
    <source>
        <dbReference type="SAM" id="MobiDB-lite"/>
    </source>
</evidence>
<sequence length="932" mass="106224">MERFLKRSNSLGKRPHDFPTDTLQWEIPKRPARPAEANASVPTNTTNRFTPLETNKLFSDNLSKRHQDVTTVRKNTNKTPPIVIELKKEWSHEYIRVLISRYSATFHLQYRGNNKVAVCCYSPESHEAVKRGLKSENVPYHTFSRKDERTSKAVIFGLPAHMEPYLQEELNSLGFADVIVRKMKTLNGSNTTCPPFFVQLPPGSDIKRFKQIKYISNCVIQIRKYQSKNLYGTQCFRCQGFGHSSKNCNLTPRCVKCKEQHLTNDCPKKDRTQPAQCCNCGESHPANYRQCSVRMNYLRFLQEKKLQSQATKILPKPLTGGKVDGRSWNEVAALNNQNHPTGTQFSDKDDQATLDMLTIFKAIKSIKNEFVACTNMMDKDKTDEGRGQGVAILIKTDIPHTPIKIPQTNNLECIGLQLQLSCGRVTFIAAYQSPNLPLLCSDLDAIMNSYSSVVLMGDLNTKHPYWNCSTANLHGDILFNHMINNEYDIFAPNTPTLIHYNTSHSQSTPDVIVAKGVQDISEVKAFTSLSSNHLPVFFMINSNYTRKSHLTFNYTKADWNKYRSYIDQNITLGISPFKSISEIDYNIEHLSKTLINAREFSIPVTKVHSKISLPRHIRKLIKFKNACRRASLKAENNGIRRYLLSKFNDLQYIIDKKIKEFNDGLWDKKLASVDNPSSDLWRFVKSINPRPNVIPPLKISNSHTTSTTQEQCEVLADVFLENMNLTKSWYSDSETEHRVAESVIALESIHNFKPEKLVTPSQIKILLSKLKSRKAPGIDDLTNYLLKNISQKGLVLLTKIFNGCLILGYFPSSWKIAKMIPIKKPAKSDSCPKSYRPISLLPSLGKLFESVILMRLRKFTDHLLIPEQFGFRRNHSTTQQLARVSEQITHGLNQKKCTGMVLLDIEKAFDTVWHEGLLHKLLINNVPTGLVN</sequence>
<dbReference type="Gene3D" id="3.60.10.10">
    <property type="entry name" value="Endonuclease/exonuclease/phosphatase"/>
    <property type="match status" value="1"/>
</dbReference>
<name>A0AAU9V9U1_EUPED</name>
<dbReference type="Pfam" id="PF14529">
    <property type="entry name" value="Exo_endo_phos_2"/>
    <property type="match status" value="1"/>
</dbReference>
<dbReference type="PANTHER" id="PTHR36688">
    <property type="entry name" value="ENDO/EXONUCLEASE/PHOSPHATASE DOMAIN-CONTAINING PROTEIN"/>
    <property type="match status" value="1"/>
</dbReference>
<dbReference type="Proteomes" id="UP001153954">
    <property type="component" value="Unassembled WGS sequence"/>
</dbReference>
<feature type="compositionally biased region" description="Polar residues" evidence="1">
    <location>
        <begin position="40"/>
        <end position="51"/>
    </location>
</feature>
<feature type="region of interest" description="Disordered" evidence="1">
    <location>
        <begin position="1"/>
        <end position="51"/>
    </location>
</feature>
<accession>A0AAU9V9U1</accession>
<dbReference type="InterPro" id="IPR005135">
    <property type="entry name" value="Endo/exonuclease/phosphatase"/>
</dbReference>
<dbReference type="GO" id="GO:0003824">
    <property type="term" value="F:catalytic activity"/>
    <property type="evidence" value="ECO:0007669"/>
    <property type="project" value="InterPro"/>
</dbReference>
<gene>
    <name evidence="3" type="ORF">EEDITHA_LOCUS20134</name>
</gene>
<protein>
    <recommendedName>
        <fullName evidence="2">Reverse transcriptase domain-containing protein</fullName>
    </recommendedName>
</protein>
<dbReference type="SUPFAM" id="SSF57756">
    <property type="entry name" value="Retrovirus zinc finger-like domains"/>
    <property type="match status" value="1"/>
</dbReference>
<dbReference type="GO" id="GO:0008270">
    <property type="term" value="F:zinc ion binding"/>
    <property type="evidence" value="ECO:0007669"/>
    <property type="project" value="InterPro"/>
</dbReference>